<accession>A0A1Q3EGL1</accession>
<dbReference type="PANTHER" id="PTHR48100:SF1">
    <property type="entry name" value="HISTIDINE PHOSPHATASE FAMILY PROTEIN-RELATED"/>
    <property type="match status" value="1"/>
</dbReference>
<dbReference type="EMBL" id="BDGU01000315">
    <property type="protein sequence ID" value="GAW06294.1"/>
    <property type="molecule type" value="Genomic_DNA"/>
</dbReference>
<dbReference type="InterPro" id="IPR013078">
    <property type="entry name" value="His_Pase_superF_clade-1"/>
</dbReference>
<organism evidence="1 2">
    <name type="scientific">Lentinula edodes</name>
    <name type="common">Shiitake mushroom</name>
    <name type="synonym">Lentinus edodes</name>
    <dbReference type="NCBI Taxonomy" id="5353"/>
    <lineage>
        <taxon>Eukaryota</taxon>
        <taxon>Fungi</taxon>
        <taxon>Dikarya</taxon>
        <taxon>Basidiomycota</taxon>
        <taxon>Agaricomycotina</taxon>
        <taxon>Agaricomycetes</taxon>
        <taxon>Agaricomycetidae</taxon>
        <taxon>Agaricales</taxon>
        <taxon>Marasmiineae</taxon>
        <taxon>Omphalotaceae</taxon>
        <taxon>Lentinula</taxon>
    </lineage>
</organism>
<gene>
    <name evidence="1" type="ORF">LENED_008207</name>
</gene>
<name>A0A1Q3EGL1_LENED</name>
<dbReference type="CDD" id="cd07067">
    <property type="entry name" value="HP_PGM_like"/>
    <property type="match status" value="1"/>
</dbReference>
<dbReference type="GO" id="GO:0005737">
    <property type="term" value="C:cytoplasm"/>
    <property type="evidence" value="ECO:0007669"/>
    <property type="project" value="TreeGrafter"/>
</dbReference>
<keyword evidence="2" id="KW-1185">Reference proteome</keyword>
<sequence>MSPRIRSYSTVPGFFVQDNPDVDPIVIGAVPPRFGLIDDSKDRWYNLRRKITRMNEDADNQTSHKVLILGRHGEGFHNIGEAKYGTKAWDNYWSKLNGDGEIIWGPDPKLTTLGEEQARIVNQEWKNELSFGLSVPASRYCSPLTRATRTCLLTFDGLPTSAEHPVVIVENCREEYGEHTCDKRNSKSWISAHLPDFVFEEGFTEEDEIWTANERETHAHAASRAKTTLDMIFDSDDNDFISITAHGGIINGLLTAVGRKRYALTTGGVLPLVIYLPPAAIPERWQCLRELCPEFIFSRVQDLEEQFSEPPVAKFAPKVINR</sequence>
<dbReference type="Pfam" id="PF00300">
    <property type="entry name" value="His_Phos_1"/>
    <property type="match status" value="1"/>
</dbReference>
<dbReference type="PANTHER" id="PTHR48100">
    <property type="entry name" value="BROAD-SPECIFICITY PHOSPHATASE YOR283W-RELATED"/>
    <property type="match status" value="1"/>
</dbReference>
<reference evidence="1 2" key="2">
    <citation type="submission" date="2017-02" db="EMBL/GenBank/DDBJ databases">
        <title>A genome survey and senescence transcriptome analysis in Lentinula edodes.</title>
        <authorList>
            <person name="Sakamoto Y."/>
            <person name="Nakade K."/>
            <person name="Sato S."/>
            <person name="Yoshida Y."/>
            <person name="Miyazaki K."/>
            <person name="Natsume S."/>
            <person name="Konno N."/>
        </authorList>
    </citation>
    <scope>NUCLEOTIDE SEQUENCE [LARGE SCALE GENOMIC DNA]</scope>
    <source>
        <strain evidence="1 2">NBRC 111202</strain>
    </source>
</reference>
<dbReference type="Proteomes" id="UP000188533">
    <property type="component" value="Unassembled WGS sequence"/>
</dbReference>
<dbReference type="AlphaFoldDB" id="A0A1Q3EGL1"/>
<protein>
    <submittedName>
        <fullName evidence="1">Phosphoglycerate mutase</fullName>
    </submittedName>
</protein>
<evidence type="ECO:0000313" key="2">
    <source>
        <dbReference type="Proteomes" id="UP000188533"/>
    </source>
</evidence>
<dbReference type="Gene3D" id="3.40.50.1240">
    <property type="entry name" value="Phosphoglycerate mutase-like"/>
    <property type="match status" value="1"/>
</dbReference>
<dbReference type="GO" id="GO:0016791">
    <property type="term" value="F:phosphatase activity"/>
    <property type="evidence" value="ECO:0007669"/>
    <property type="project" value="TreeGrafter"/>
</dbReference>
<dbReference type="SMART" id="SM00855">
    <property type="entry name" value="PGAM"/>
    <property type="match status" value="1"/>
</dbReference>
<evidence type="ECO:0000313" key="1">
    <source>
        <dbReference type="EMBL" id="GAW06294.1"/>
    </source>
</evidence>
<dbReference type="STRING" id="5353.A0A1Q3EGL1"/>
<proteinExistence type="predicted"/>
<comment type="caution">
    <text evidence="1">The sequence shown here is derived from an EMBL/GenBank/DDBJ whole genome shotgun (WGS) entry which is preliminary data.</text>
</comment>
<dbReference type="InterPro" id="IPR029033">
    <property type="entry name" value="His_PPase_superfam"/>
</dbReference>
<dbReference type="SUPFAM" id="SSF53254">
    <property type="entry name" value="Phosphoglycerate mutase-like"/>
    <property type="match status" value="1"/>
</dbReference>
<reference evidence="1 2" key="1">
    <citation type="submission" date="2016-08" db="EMBL/GenBank/DDBJ databases">
        <authorList>
            <consortium name="Lentinula edodes genome sequencing consortium"/>
            <person name="Sakamoto Y."/>
            <person name="Nakade K."/>
            <person name="Sato S."/>
            <person name="Yoshida Y."/>
            <person name="Miyazaki K."/>
            <person name="Natsume S."/>
            <person name="Konno N."/>
        </authorList>
    </citation>
    <scope>NUCLEOTIDE SEQUENCE [LARGE SCALE GENOMIC DNA]</scope>
    <source>
        <strain evidence="1 2">NBRC 111202</strain>
    </source>
</reference>
<dbReference type="InterPro" id="IPR050275">
    <property type="entry name" value="PGM_Phosphatase"/>
</dbReference>